<protein>
    <submittedName>
        <fullName evidence="3">Uncharacterized protein</fullName>
    </submittedName>
</protein>
<feature type="compositionally biased region" description="Basic and acidic residues" evidence="1">
    <location>
        <begin position="52"/>
        <end position="78"/>
    </location>
</feature>
<reference evidence="3 4" key="1">
    <citation type="submission" date="2019-10" db="EMBL/GenBank/DDBJ databases">
        <title>New species of Slilvanegrellaceae.</title>
        <authorList>
            <person name="Pitt A."/>
            <person name="Hahn M.W."/>
        </authorList>
    </citation>
    <scope>NUCLEOTIDE SEQUENCE [LARGE SCALE GENOMIC DNA]</scope>
    <source>
        <strain evidence="3 4">SP-Ram-0.45-NSY-1</strain>
    </source>
</reference>
<evidence type="ECO:0000256" key="1">
    <source>
        <dbReference type="SAM" id="MobiDB-lite"/>
    </source>
</evidence>
<keyword evidence="2" id="KW-1133">Transmembrane helix</keyword>
<keyword evidence="2" id="KW-0812">Transmembrane</keyword>
<evidence type="ECO:0000313" key="3">
    <source>
        <dbReference type="EMBL" id="KAB8037740.1"/>
    </source>
</evidence>
<comment type="caution">
    <text evidence="3">The sequence shown here is derived from an EMBL/GenBank/DDBJ whole genome shotgun (WGS) entry which is preliminary data.</text>
</comment>
<sequence length="131" mass="15236">MSRKQIFYIFSIIFVLVFISFYITRKNDTDLNASKISNPEENKNEIPNSKSIPEKTESTKSDKNVNENEEKNEANKKIKEMSPQEYVAWLKDPQDRVLLEIKPEGTTVFRKGNVTITVMPNGEEIYLPDEF</sequence>
<keyword evidence="2" id="KW-0472">Membrane</keyword>
<evidence type="ECO:0000256" key="2">
    <source>
        <dbReference type="SAM" id="Phobius"/>
    </source>
</evidence>
<dbReference type="AlphaFoldDB" id="A0A6N6VQP9"/>
<dbReference type="Proteomes" id="UP000437748">
    <property type="component" value="Unassembled WGS sequence"/>
</dbReference>
<gene>
    <name evidence="3" type="ORF">GCL60_11240</name>
</gene>
<name>A0A6N6VQP9_9BACT</name>
<feature type="transmembrane region" description="Helical" evidence="2">
    <location>
        <begin position="6"/>
        <end position="24"/>
    </location>
</feature>
<accession>A0A6N6VQP9</accession>
<evidence type="ECO:0000313" key="4">
    <source>
        <dbReference type="Proteomes" id="UP000437748"/>
    </source>
</evidence>
<organism evidence="3 4">
    <name type="scientific">Silvanigrella paludirubra</name>
    <dbReference type="NCBI Taxonomy" id="2499159"/>
    <lineage>
        <taxon>Bacteria</taxon>
        <taxon>Pseudomonadati</taxon>
        <taxon>Bdellovibrionota</taxon>
        <taxon>Oligoflexia</taxon>
        <taxon>Silvanigrellales</taxon>
        <taxon>Silvanigrellaceae</taxon>
        <taxon>Silvanigrella</taxon>
    </lineage>
</organism>
<feature type="region of interest" description="Disordered" evidence="1">
    <location>
        <begin position="31"/>
        <end position="78"/>
    </location>
</feature>
<keyword evidence="4" id="KW-1185">Reference proteome</keyword>
<dbReference type="EMBL" id="WFLM01000004">
    <property type="protein sequence ID" value="KAB8037740.1"/>
    <property type="molecule type" value="Genomic_DNA"/>
</dbReference>
<dbReference type="OrthoDB" id="9884836at2"/>
<dbReference type="RefSeq" id="WP_153420817.1">
    <property type="nucleotide sequence ID" value="NZ_WFLM01000004.1"/>
</dbReference>
<proteinExistence type="predicted"/>